<proteinExistence type="predicted"/>
<dbReference type="PANTHER" id="PTHR37299:SF4">
    <property type="entry name" value="TRANSCRIPTIONAL REGULATOR"/>
    <property type="match status" value="1"/>
</dbReference>
<name>A0A6P1TIC5_9FIRM</name>
<dbReference type="GO" id="GO:0003677">
    <property type="term" value="F:DNA binding"/>
    <property type="evidence" value="ECO:0007669"/>
    <property type="project" value="InterPro"/>
</dbReference>
<sequence>MKIIIEDINPGDEEQIIIRCKNLDDTVLKLISELKAGQKKLTGIKDGMITMIDTKNVYYFEGVDNKVFIYCKQNVYESKLKLYEIEENYENSNFFRASKSVILNITKIKSLSPAFSGRFEALLFNGEKVVISRQYVPELKKRLGL</sequence>
<evidence type="ECO:0000313" key="3">
    <source>
        <dbReference type="Proteomes" id="UP000464314"/>
    </source>
</evidence>
<dbReference type="EMBL" id="CP048000">
    <property type="protein sequence ID" value="QHQ60183.1"/>
    <property type="molecule type" value="Genomic_DNA"/>
</dbReference>
<dbReference type="RefSeq" id="WP_161837019.1">
    <property type="nucleotide sequence ID" value="NZ_CP048000.1"/>
</dbReference>
<dbReference type="PROSITE" id="PS50930">
    <property type="entry name" value="HTH_LYTTR"/>
    <property type="match status" value="1"/>
</dbReference>
<dbReference type="InterPro" id="IPR046947">
    <property type="entry name" value="LytR-like"/>
</dbReference>
<dbReference type="Proteomes" id="UP000464314">
    <property type="component" value="Chromosome"/>
</dbReference>
<organism evidence="2 3">
    <name type="scientific">Anaerocolumna sedimenticola</name>
    <dbReference type="NCBI Taxonomy" id="2696063"/>
    <lineage>
        <taxon>Bacteria</taxon>
        <taxon>Bacillati</taxon>
        <taxon>Bacillota</taxon>
        <taxon>Clostridia</taxon>
        <taxon>Lachnospirales</taxon>
        <taxon>Lachnospiraceae</taxon>
        <taxon>Anaerocolumna</taxon>
    </lineage>
</organism>
<keyword evidence="3" id="KW-1185">Reference proteome</keyword>
<feature type="domain" description="HTH LytTR-type" evidence="1">
    <location>
        <begin position="41"/>
        <end position="145"/>
    </location>
</feature>
<dbReference type="KEGG" id="anr:Ana3638_04805"/>
<accession>A0A6P1TIC5</accession>
<dbReference type="AlphaFoldDB" id="A0A6P1TIC5"/>
<gene>
    <name evidence="2" type="ORF">Ana3638_04805</name>
</gene>
<evidence type="ECO:0000259" key="1">
    <source>
        <dbReference type="PROSITE" id="PS50930"/>
    </source>
</evidence>
<evidence type="ECO:0000313" key="2">
    <source>
        <dbReference type="EMBL" id="QHQ60183.1"/>
    </source>
</evidence>
<dbReference type="InterPro" id="IPR007492">
    <property type="entry name" value="LytTR_DNA-bd_dom"/>
</dbReference>
<dbReference type="SMART" id="SM00850">
    <property type="entry name" value="LytTR"/>
    <property type="match status" value="1"/>
</dbReference>
<dbReference type="Pfam" id="PF04397">
    <property type="entry name" value="LytTR"/>
    <property type="match status" value="1"/>
</dbReference>
<dbReference type="PANTHER" id="PTHR37299">
    <property type="entry name" value="TRANSCRIPTIONAL REGULATOR-RELATED"/>
    <property type="match status" value="1"/>
</dbReference>
<reference evidence="2 3" key="1">
    <citation type="submission" date="2020-01" db="EMBL/GenBank/DDBJ databases">
        <title>Genome analysis of Anaerocolumna sp. CBA3638.</title>
        <authorList>
            <person name="Kim J."/>
            <person name="Roh S.W."/>
        </authorList>
    </citation>
    <scope>NUCLEOTIDE SEQUENCE [LARGE SCALE GENOMIC DNA]</scope>
    <source>
        <strain evidence="2 3">CBA3638</strain>
    </source>
</reference>
<dbReference type="Gene3D" id="2.40.50.1020">
    <property type="entry name" value="LytTr DNA-binding domain"/>
    <property type="match status" value="1"/>
</dbReference>
<protein>
    <submittedName>
        <fullName evidence="2">LytTR family transcriptional regulator</fullName>
    </submittedName>
</protein>
<dbReference type="GO" id="GO:0000156">
    <property type="term" value="F:phosphorelay response regulator activity"/>
    <property type="evidence" value="ECO:0007669"/>
    <property type="project" value="InterPro"/>
</dbReference>